<accession>A0A1B6NXL7</accession>
<dbReference type="SUPFAM" id="SSF46785">
    <property type="entry name" value="Winged helix' DNA-binding domain"/>
    <property type="match status" value="2"/>
</dbReference>
<evidence type="ECO:0000259" key="2">
    <source>
        <dbReference type="Pfam" id="PF01051"/>
    </source>
</evidence>
<dbReference type="Gene3D" id="1.10.10.10">
    <property type="entry name" value="Winged helix-like DNA-binding domain superfamily/Winged helix DNA-binding domain"/>
    <property type="match status" value="2"/>
</dbReference>
<evidence type="ECO:0000256" key="1">
    <source>
        <dbReference type="SAM" id="MobiDB-lite"/>
    </source>
</evidence>
<comment type="caution">
    <text evidence="3">The sequence shown here is derived from an EMBL/GenBank/DDBJ whole genome shotgun (WGS) entry which is preliminary data.</text>
</comment>
<dbReference type="Pfam" id="PF01051">
    <property type="entry name" value="Rep3_N"/>
    <property type="match status" value="1"/>
</dbReference>
<dbReference type="InterPro" id="IPR036390">
    <property type="entry name" value="WH_DNA-bd_sf"/>
</dbReference>
<dbReference type="GO" id="GO:0006270">
    <property type="term" value="P:DNA replication initiation"/>
    <property type="evidence" value="ECO:0007669"/>
    <property type="project" value="InterPro"/>
</dbReference>
<dbReference type="InterPro" id="IPR000525">
    <property type="entry name" value="Initiator_Rep_WH1"/>
</dbReference>
<gene>
    <name evidence="3" type="ORF">MGSAQ_000330</name>
</gene>
<proteinExistence type="predicted"/>
<protein>
    <submittedName>
        <fullName evidence="3">Replication protein</fullName>
    </submittedName>
</protein>
<name>A0A1B6NXL7_9ZZZZ</name>
<dbReference type="AlphaFoldDB" id="A0A1B6NXL7"/>
<dbReference type="InterPro" id="IPR036388">
    <property type="entry name" value="WH-like_DNA-bd_sf"/>
</dbReference>
<dbReference type="Pfam" id="PF21205">
    <property type="entry name" value="Rep3_C"/>
    <property type="match status" value="1"/>
</dbReference>
<dbReference type="GO" id="GO:0003887">
    <property type="term" value="F:DNA-directed DNA polymerase activity"/>
    <property type="evidence" value="ECO:0007669"/>
    <property type="project" value="InterPro"/>
</dbReference>
<dbReference type="EMBL" id="AYSL01000110">
    <property type="protein sequence ID" value="KTF08175.1"/>
    <property type="molecule type" value="Genomic_DNA"/>
</dbReference>
<organism evidence="3">
    <name type="scientific">marine sediment metagenome</name>
    <dbReference type="NCBI Taxonomy" id="412755"/>
    <lineage>
        <taxon>unclassified sequences</taxon>
        <taxon>metagenomes</taxon>
        <taxon>ecological metagenomes</taxon>
    </lineage>
</organism>
<feature type="region of interest" description="Disordered" evidence="1">
    <location>
        <begin position="75"/>
        <end position="96"/>
    </location>
</feature>
<evidence type="ECO:0000313" key="3">
    <source>
        <dbReference type="EMBL" id="KTF08175.1"/>
    </source>
</evidence>
<sequence>MTPEEMQGFQDKLRQDFGHTIRVRVEKPLTPEEREALINHIRYTRNDFNASIEIIEPIPIDFDFEVLPFEEEIQKPIQSPQNASSDASSTTSDKKDDSNWVYGPNWIVLQNRLLNAITDLTHNERRLIMLLSPKVRAAVDKNANQRTFMLTASEFAKEYGLEKDGTYQLLSELSDSLLQKAFWFYDFKADEVVNRKGSSWVAECEYLKGQGRIAVTLTDTVTEMLTVFDKSNTFTKYERRYIVELGSYGILMFELVSSCLHLQSGKKAYSVAYLRQKFNCTDKYGKITDFKTKVLDKAIAEVEKHTPLKVSYTENKIGREISEIVFCIRDTSSTSLEDIVKVFSPAEIKKYGWKLKDKHEVVSNFPQSIKTPVETQKEIEARMAKPEYYAEYVRYLKKLTDFDEKLHIKNMLKRAN</sequence>
<feature type="domain" description="Initiator Rep protein WH1" evidence="2">
    <location>
        <begin position="107"/>
        <end position="256"/>
    </location>
</feature>
<reference evidence="3" key="1">
    <citation type="submission" date="2013-11" db="EMBL/GenBank/DDBJ databases">
        <title>Microbial diversity, functional groups and degradation webs in Northern and Southern Mediterranean and Red Sea marine crude oil polluted sites.</title>
        <authorList>
            <person name="Daffonchio D."/>
            <person name="Mapelli F."/>
            <person name="Ferrer M."/>
            <person name="Richter M."/>
            <person name="Cherif A."/>
            <person name="Malkawi H.I."/>
            <person name="Yakimov M.M."/>
            <person name="Abdel-Fattah Y.R."/>
            <person name="Blaghen M."/>
            <person name="Golyshin P.N."/>
            <person name="Kalogerakis N."/>
            <person name="Boon N."/>
            <person name="Magagnini M."/>
            <person name="Fava F."/>
        </authorList>
    </citation>
    <scope>NUCLEOTIDE SEQUENCE</scope>
</reference>